<dbReference type="EMBL" id="QXFW01012080">
    <property type="protein sequence ID" value="KAE8951325.1"/>
    <property type="molecule type" value="Genomic_DNA"/>
</dbReference>
<dbReference type="Proteomes" id="UP000476176">
    <property type="component" value="Unassembled WGS sequence"/>
</dbReference>
<reference evidence="3 4" key="1">
    <citation type="submission" date="2018-09" db="EMBL/GenBank/DDBJ databases">
        <title>Genomic investigation of the strawberry pathogen Phytophthora fragariae indicates pathogenicity is determined by transcriptional variation in three key races.</title>
        <authorList>
            <person name="Adams T.M."/>
            <person name="Armitage A.D."/>
            <person name="Sobczyk M.K."/>
            <person name="Bates H.J."/>
            <person name="Dunwell J.M."/>
            <person name="Nellist C.F."/>
            <person name="Harrison R.J."/>
        </authorList>
    </citation>
    <scope>NUCLEOTIDE SEQUENCE [LARGE SCALE GENOMIC DNA]</scope>
    <source>
        <strain evidence="2 4">BC-23</strain>
        <strain evidence="1 3">SCRP245</strain>
    </source>
</reference>
<protein>
    <submittedName>
        <fullName evidence="1">Uncharacterized protein</fullName>
    </submittedName>
</protein>
<evidence type="ECO:0000313" key="1">
    <source>
        <dbReference type="EMBL" id="KAE8951325.1"/>
    </source>
</evidence>
<evidence type="ECO:0000313" key="4">
    <source>
        <dbReference type="Proteomes" id="UP000476176"/>
    </source>
</evidence>
<sequence length="42" mass="4607">MVQVAKTMRVEKTVVNKDVGGGAAQDIKEVEQGLKQYMAEAR</sequence>
<gene>
    <name evidence="2" type="ORF">PF004_g32987</name>
    <name evidence="1" type="ORF">PF011_g33002</name>
</gene>
<proteinExistence type="predicted"/>
<evidence type="ECO:0000313" key="3">
    <source>
        <dbReference type="Proteomes" id="UP000460718"/>
    </source>
</evidence>
<accession>A0A6A3FYV8</accession>
<evidence type="ECO:0000313" key="2">
    <source>
        <dbReference type="EMBL" id="KAE9147511.1"/>
    </source>
</evidence>
<feature type="non-terminal residue" evidence="1">
    <location>
        <position position="42"/>
    </location>
</feature>
<dbReference type="AlphaFoldDB" id="A0A6A3FYV8"/>
<organism evidence="1 3">
    <name type="scientific">Phytophthora fragariae</name>
    <dbReference type="NCBI Taxonomy" id="53985"/>
    <lineage>
        <taxon>Eukaryota</taxon>
        <taxon>Sar</taxon>
        <taxon>Stramenopiles</taxon>
        <taxon>Oomycota</taxon>
        <taxon>Peronosporomycetes</taxon>
        <taxon>Peronosporales</taxon>
        <taxon>Peronosporaceae</taxon>
        <taxon>Phytophthora</taxon>
    </lineage>
</organism>
<dbReference type="EMBL" id="QXGC01012346">
    <property type="protein sequence ID" value="KAE9147511.1"/>
    <property type="molecule type" value="Genomic_DNA"/>
</dbReference>
<comment type="caution">
    <text evidence="1">The sequence shown here is derived from an EMBL/GenBank/DDBJ whole genome shotgun (WGS) entry which is preliminary data.</text>
</comment>
<dbReference type="Proteomes" id="UP000460718">
    <property type="component" value="Unassembled WGS sequence"/>
</dbReference>
<name>A0A6A3FYV8_9STRA</name>